<sequence>MGREILQKCSLINVFLALHILSPINPSRDDEGKEMVMVKVNLVHQGLEGVRFARGDGGQFVVKEEYKHKLVENF</sequence>
<protein>
    <submittedName>
        <fullName evidence="1">Uncharacterized protein</fullName>
    </submittedName>
</protein>
<name>M8CY07_AEGTA</name>
<proteinExistence type="predicted"/>
<reference evidence="1" key="1">
    <citation type="submission" date="2015-06" db="UniProtKB">
        <authorList>
            <consortium name="EnsemblPlants"/>
        </authorList>
    </citation>
    <scope>IDENTIFICATION</scope>
</reference>
<accession>M8CY07</accession>
<organism evidence="1">
    <name type="scientific">Aegilops tauschii</name>
    <name type="common">Tausch's goatgrass</name>
    <name type="synonym">Aegilops squarrosa</name>
    <dbReference type="NCBI Taxonomy" id="37682"/>
    <lineage>
        <taxon>Eukaryota</taxon>
        <taxon>Viridiplantae</taxon>
        <taxon>Streptophyta</taxon>
        <taxon>Embryophyta</taxon>
        <taxon>Tracheophyta</taxon>
        <taxon>Spermatophyta</taxon>
        <taxon>Magnoliopsida</taxon>
        <taxon>Liliopsida</taxon>
        <taxon>Poales</taxon>
        <taxon>Poaceae</taxon>
        <taxon>BOP clade</taxon>
        <taxon>Pooideae</taxon>
        <taxon>Triticodae</taxon>
        <taxon>Triticeae</taxon>
        <taxon>Triticinae</taxon>
        <taxon>Aegilops</taxon>
    </lineage>
</organism>
<dbReference type="EnsemblPlants" id="EMT28701">
    <property type="protein sequence ID" value="EMT28701"/>
    <property type="gene ID" value="F775_09090"/>
</dbReference>
<evidence type="ECO:0000313" key="1">
    <source>
        <dbReference type="EnsemblPlants" id="EMT28701"/>
    </source>
</evidence>
<dbReference type="AlphaFoldDB" id="M8CY07"/>